<dbReference type="Pfam" id="PF07727">
    <property type="entry name" value="RVT_2"/>
    <property type="match status" value="1"/>
</dbReference>
<feature type="region of interest" description="Disordered" evidence="3">
    <location>
        <begin position="145"/>
        <end position="167"/>
    </location>
</feature>
<organism evidence="6">
    <name type="scientific">Sesamum radiatum</name>
    <name type="common">Black benniseed</name>
    <dbReference type="NCBI Taxonomy" id="300843"/>
    <lineage>
        <taxon>Eukaryota</taxon>
        <taxon>Viridiplantae</taxon>
        <taxon>Streptophyta</taxon>
        <taxon>Embryophyta</taxon>
        <taxon>Tracheophyta</taxon>
        <taxon>Spermatophyta</taxon>
        <taxon>Magnoliopsida</taxon>
        <taxon>eudicotyledons</taxon>
        <taxon>Gunneridae</taxon>
        <taxon>Pentapetalae</taxon>
        <taxon>asterids</taxon>
        <taxon>lamiids</taxon>
        <taxon>Lamiales</taxon>
        <taxon>Pedaliaceae</taxon>
        <taxon>Sesamum</taxon>
    </lineage>
</organism>
<dbReference type="EMBL" id="JACGWJ010000019">
    <property type="protein sequence ID" value="KAL0345869.1"/>
    <property type="molecule type" value="Genomic_DNA"/>
</dbReference>
<keyword evidence="2" id="KW-0378">Hydrolase</keyword>
<evidence type="ECO:0000256" key="3">
    <source>
        <dbReference type="SAM" id="MobiDB-lite"/>
    </source>
</evidence>
<dbReference type="GO" id="GO:0016787">
    <property type="term" value="F:hydrolase activity"/>
    <property type="evidence" value="ECO:0007669"/>
    <property type="project" value="UniProtKB-KW"/>
</dbReference>
<dbReference type="PANTHER" id="PTHR42648">
    <property type="entry name" value="TRANSPOSASE, PUTATIVE-RELATED"/>
    <property type="match status" value="1"/>
</dbReference>
<proteinExistence type="predicted"/>
<sequence>MFESGLPRQFWADSIVNATHIVNKLPSPKLQWKTPFEILYKRPPSYDNLSPSGCLCFASNFNPHKSKFDPRAYKCVFLGYAQCQKGYKVFDIDNKVTLISRDVVFHETIFPYLTSGSSPEPDSIIIPTPIPNSVPVASLASSSVSPLLPEQGLPPDPSPSPQPQRPHRYIKPPAWLKDFHCHSFFTHHDDSCNLASSHEAFMTAFSTVLEPNHYLQAKGKLEWENAMTEELATLERNNTLEVVDLPKGKKAIGSKWVFKVKLNPDGTVDRYKARSVARGLY</sequence>
<gene>
    <name evidence="6" type="ORF">Sradi_4418200</name>
</gene>
<feature type="domain" description="Reverse transcriptase Ty1/copia-type" evidence="4">
    <location>
        <begin position="237"/>
        <end position="280"/>
    </location>
</feature>
<reference evidence="6" key="2">
    <citation type="journal article" date="2024" name="Plant">
        <title>Genomic evolution and insights into agronomic trait innovations of Sesamum species.</title>
        <authorList>
            <person name="Miao H."/>
            <person name="Wang L."/>
            <person name="Qu L."/>
            <person name="Liu H."/>
            <person name="Sun Y."/>
            <person name="Le M."/>
            <person name="Wang Q."/>
            <person name="Wei S."/>
            <person name="Zheng Y."/>
            <person name="Lin W."/>
            <person name="Duan Y."/>
            <person name="Cao H."/>
            <person name="Xiong S."/>
            <person name="Wang X."/>
            <person name="Wei L."/>
            <person name="Li C."/>
            <person name="Ma Q."/>
            <person name="Ju M."/>
            <person name="Zhao R."/>
            <person name="Li G."/>
            <person name="Mu C."/>
            <person name="Tian Q."/>
            <person name="Mei H."/>
            <person name="Zhang T."/>
            <person name="Gao T."/>
            <person name="Zhang H."/>
        </authorList>
    </citation>
    <scope>NUCLEOTIDE SEQUENCE</scope>
    <source>
        <strain evidence="6">G02</strain>
    </source>
</reference>
<dbReference type="AlphaFoldDB" id="A0AAW2NQQ4"/>
<name>A0AAW2NQQ4_SESRA</name>
<comment type="caution">
    <text evidence="6">The sequence shown here is derived from an EMBL/GenBank/DDBJ whole genome shotgun (WGS) entry which is preliminary data.</text>
</comment>
<dbReference type="InterPro" id="IPR039537">
    <property type="entry name" value="Retrotran_Ty1/copia-like"/>
</dbReference>
<accession>A0AAW2NQQ4</accession>
<evidence type="ECO:0000259" key="5">
    <source>
        <dbReference type="Pfam" id="PF25597"/>
    </source>
</evidence>
<evidence type="ECO:0000313" key="6">
    <source>
        <dbReference type="EMBL" id="KAL0345869.1"/>
    </source>
</evidence>
<evidence type="ECO:0000256" key="1">
    <source>
        <dbReference type="ARBA" id="ARBA00022723"/>
    </source>
</evidence>
<dbReference type="GO" id="GO:0046872">
    <property type="term" value="F:metal ion binding"/>
    <property type="evidence" value="ECO:0007669"/>
    <property type="project" value="UniProtKB-KW"/>
</dbReference>
<keyword evidence="1" id="KW-0479">Metal-binding</keyword>
<evidence type="ECO:0000259" key="4">
    <source>
        <dbReference type="Pfam" id="PF07727"/>
    </source>
</evidence>
<dbReference type="PANTHER" id="PTHR42648:SF31">
    <property type="entry name" value="RNA-DIRECTED DNA POLYMERASE"/>
    <property type="match status" value="1"/>
</dbReference>
<feature type="domain" description="Retroviral polymerase SH3-like" evidence="5">
    <location>
        <begin position="54"/>
        <end position="115"/>
    </location>
</feature>
<reference evidence="6" key="1">
    <citation type="submission" date="2020-06" db="EMBL/GenBank/DDBJ databases">
        <authorList>
            <person name="Li T."/>
            <person name="Hu X."/>
            <person name="Zhang T."/>
            <person name="Song X."/>
            <person name="Zhang H."/>
            <person name="Dai N."/>
            <person name="Sheng W."/>
            <person name="Hou X."/>
            <person name="Wei L."/>
        </authorList>
    </citation>
    <scope>NUCLEOTIDE SEQUENCE</scope>
    <source>
        <strain evidence="6">G02</strain>
        <tissue evidence="6">Leaf</tissue>
    </source>
</reference>
<feature type="compositionally biased region" description="Pro residues" evidence="3">
    <location>
        <begin position="152"/>
        <end position="164"/>
    </location>
</feature>
<protein>
    <submittedName>
        <fullName evidence="6">Retrovirus-related Pol polyprotein from transposon TNT 1-94</fullName>
    </submittedName>
</protein>
<dbReference type="InterPro" id="IPR057670">
    <property type="entry name" value="SH3_retrovirus"/>
</dbReference>
<dbReference type="InterPro" id="IPR013103">
    <property type="entry name" value="RVT_2"/>
</dbReference>
<evidence type="ECO:0000256" key="2">
    <source>
        <dbReference type="ARBA" id="ARBA00022801"/>
    </source>
</evidence>
<dbReference type="Pfam" id="PF25597">
    <property type="entry name" value="SH3_retrovirus"/>
    <property type="match status" value="1"/>
</dbReference>